<gene>
    <name evidence="1" type="ORF">PENTCL1PPCAC_21718</name>
    <name evidence="2" type="ORF">PENTCL1PPCAC_21719</name>
</gene>
<proteinExistence type="predicted"/>
<comment type="caution">
    <text evidence="1">The sequence shown here is derived from an EMBL/GenBank/DDBJ whole genome shotgun (WGS) entry which is preliminary data.</text>
</comment>
<sequence length="94" mass="10164">TALLSSPTTLSFSGPLRKSVSYFAKEQFQVRSRRQVGGAQLSGCRNAGLSQIMQHVVGPLQSVNRMRLGDIAKILQQSVQHATGQSHEILMGKG</sequence>
<evidence type="ECO:0008006" key="4">
    <source>
        <dbReference type="Google" id="ProtNLM"/>
    </source>
</evidence>
<organism evidence="1 3">
    <name type="scientific">Pristionchus entomophagus</name>
    <dbReference type="NCBI Taxonomy" id="358040"/>
    <lineage>
        <taxon>Eukaryota</taxon>
        <taxon>Metazoa</taxon>
        <taxon>Ecdysozoa</taxon>
        <taxon>Nematoda</taxon>
        <taxon>Chromadorea</taxon>
        <taxon>Rhabditida</taxon>
        <taxon>Rhabditina</taxon>
        <taxon>Diplogasteromorpha</taxon>
        <taxon>Diplogasteroidea</taxon>
        <taxon>Neodiplogasteridae</taxon>
        <taxon>Pristionchus</taxon>
    </lineage>
</organism>
<protein>
    <recommendedName>
        <fullName evidence="4">BLOC-1-related complex subunit 7</fullName>
    </recommendedName>
</protein>
<feature type="non-terminal residue" evidence="1">
    <location>
        <position position="94"/>
    </location>
</feature>
<dbReference type="EMBL" id="BTSX01000005">
    <property type="protein sequence ID" value="GMS99543.1"/>
    <property type="molecule type" value="Genomic_DNA"/>
</dbReference>
<evidence type="ECO:0000313" key="1">
    <source>
        <dbReference type="EMBL" id="GMS99543.1"/>
    </source>
</evidence>
<evidence type="ECO:0000313" key="3">
    <source>
        <dbReference type="Proteomes" id="UP001432027"/>
    </source>
</evidence>
<dbReference type="AlphaFoldDB" id="A0AAV5TZZ3"/>
<feature type="non-terminal residue" evidence="1">
    <location>
        <position position="1"/>
    </location>
</feature>
<accession>A0AAV5TZZ3</accession>
<dbReference type="Proteomes" id="UP001432027">
    <property type="component" value="Unassembled WGS sequence"/>
</dbReference>
<dbReference type="EMBL" id="BTSX01000005">
    <property type="protein sequence ID" value="GMS99544.1"/>
    <property type="molecule type" value="Genomic_DNA"/>
</dbReference>
<reference evidence="1" key="1">
    <citation type="submission" date="2023-10" db="EMBL/GenBank/DDBJ databases">
        <title>Genome assembly of Pristionchus species.</title>
        <authorList>
            <person name="Yoshida K."/>
            <person name="Sommer R.J."/>
        </authorList>
    </citation>
    <scope>NUCLEOTIDE SEQUENCE</scope>
    <source>
        <strain evidence="1">RS0144</strain>
    </source>
</reference>
<keyword evidence="3" id="KW-1185">Reference proteome</keyword>
<name>A0AAV5TZZ3_9BILA</name>
<evidence type="ECO:0000313" key="2">
    <source>
        <dbReference type="EMBL" id="GMS99544.1"/>
    </source>
</evidence>